<sequence length="72" mass="7840">MKLRLFLAALPFIGMYSGGSLAAHLPMLFGMPFLLSWNLIWMAATAAVLALLLYLDTRDEAKHDGSRTGGQS</sequence>
<keyword evidence="1" id="KW-1133">Transmembrane helix</keyword>
<evidence type="ECO:0008006" key="6">
    <source>
        <dbReference type="Google" id="ProtNLM"/>
    </source>
</evidence>
<keyword evidence="1" id="KW-0472">Membrane</keyword>
<reference evidence="4 5" key="1">
    <citation type="submission" date="2016-04" db="EMBL/GenBank/DDBJ databases">
        <title>Reclassification of Paraburkholderia panaciterrae (Farh et al. 2015) Dobritsa &amp; Samadpour 2016 as a later homotypic synonym of Paraburkholderia ginsengiterrae (Farh et al. 2015) Dobritsa &amp; Samadpour 2016.</title>
        <authorList>
            <person name="Dobritsa A.P."/>
            <person name="Kutumbaka K."/>
            <person name="Samadpour M."/>
        </authorList>
    </citation>
    <scope>NUCLEOTIDE SEQUENCE [LARGE SCALE GENOMIC DNA]</scope>
    <source>
        <strain evidence="2 5">DCY85</strain>
        <strain evidence="3 4">DCY85-1</strain>
    </source>
</reference>
<keyword evidence="4" id="KW-1185">Reference proteome</keyword>
<gene>
    <name evidence="3" type="ORF">A6V36_06830</name>
    <name evidence="2" type="ORF">A6V37_07205</name>
</gene>
<protein>
    <recommendedName>
        <fullName evidence="6">DUF3311 domain-containing protein</fullName>
    </recommendedName>
</protein>
<proteinExistence type="predicted"/>
<dbReference type="OrthoDB" id="3628949at2"/>
<evidence type="ECO:0000256" key="1">
    <source>
        <dbReference type="SAM" id="Phobius"/>
    </source>
</evidence>
<dbReference type="Proteomes" id="UP000078116">
    <property type="component" value="Unassembled WGS sequence"/>
</dbReference>
<dbReference type="STRING" id="1462993.A6V36_06830"/>
<feature type="transmembrane region" description="Helical" evidence="1">
    <location>
        <begin position="38"/>
        <end position="55"/>
    </location>
</feature>
<keyword evidence="1" id="KW-0812">Transmembrane</keyword>
<dbReference type="EMBL" id="LXKA01000349">
    <property type="protein sequence ID" value="OAJ54423.1"/>
    <property type="molecule type" value="Genomic_DNA"/>
</dbReference>
<accession>A0A1A9N0S8</accession>
<evidence type="ECO:0000313" key="4">
    <source>
        <dbReference type="Proteomes" id="UP000077961"/>
    </source>
</evidence>
<organism evidence="2 5">
    <name type="scientific">Paraburkholderia ginsengiterrae</name>
    <dbReference type="NCBI Taxonomy" id="1462993"/>
    <lineage>
        <taxon>Bacteria</taxon>
        <taxon>Pseudomonadati</taxon>
        <taxon>Pseudomonadota</taxon>
        <taxon>Betaproteobacteria</taxon>
        <taxon>Burkholderiales</taxon>
        <taxon>Burkholderiaceae</taxon>
        <taxon>Paraburkholderia</taxon>
    </lineage>
</organism>
<evidence type="ECO:0000313" key="3">
    <source>
        <dbReference type="EMBL" id="OAJ56232.1"/>
    </source>
</evidence>
<evidence type="ECO:0000313" key="2">
    <source>
        <dbReference type="EMBL" id="OAJ54423.1"/>
    </source>
</evidence>
<dbReference type="Proteomes" id="UP000077961">
    <property type="component" value="Unassembled WGS sequence"/>
</dbReference>
<evidence type="ECO:0000313" key="5">
    <source>
        <dbReference type="Proteomes" id="UP000078116"/>
    </source>
</evidence>
<name>A0A1A9N0S8_9BURK</name>
<dbReference type="InterPro" id="IPR021741">
    <property type="entry name" value="DUF3311"/>
</dbReference>
<dbReference type="EMBL" id="LXJZ01000187">
    <property type="protein sequence ID" value="OAJ56232.1"/>
    <property type="molecule type" value="Genomic_DNA"/>
</dbReference>
<dbReference type="RefSeq" id="WP_064269735.1">
    <property type="nucleotide sequence ID" value="NZ_LXJZ01000187.1"/>
</dbReference>
<comment type="caution">
    <text evidence="2">The sequence shown here is derived from an EMBL/GenBank/DDBJ whole genome shotgun (WGS) entry which is preliminary data.</text>
</comment>
<dbReference type="Pfam" id="PF11755">
    <property type="entry name" value="DUF3311"/>
    <property type="match status" value="1"/>
</dbReference>
<dbReference type="AlphaFoldDB" id="A0A1A9N0S8"/>